<evidence type="ECO:0000313" key="3">
    <source>
        <dbReference type="EMBL" id="GAL87358.1"/>
    </source>
</evidence>
<dbReference type="PANTHER" id="PTHR35580:SF1">
    <property type="entry name" value="PHYTASE-LIKE DOMAIN-CONTAINING PROTEIN"/>
    <property type="match status" value="1"/>
</dbReference>
<dbReference type="eggNOG" id="COG1520">
    <property type="taxonomic scope" value="Bacteria"/>
</dbReference>
<protein>
    <submittedName>
        <fullName evidence="3">PKD domain-containing protein</fullName>
    </submittedName>
</protein>
<dbReference type="InterPro" id="IPR013783">
    <property type="entry name" value="Ig-like_fold"/>
</dbReference>
<dbReference type="OrthoDB" id="903241at2"/>
<dbReference type="RefSeq" id="WP_045468632.1">
    <property type="nucleotide sequence ID" value="NZ_BBLT01000012.1"/>
</dbReference>
<name>A0A098LMN9_9BACT</name>
<gene>
    <name evidence="3" type="ORF">MYP_4588</name>
</gene>
<dbReference type="Proteomes" id="UP000030185">
    <property type="component" value="Unassembled WGS sequence"/>
</dbReference>
<dbReference type="EMBL" id="BBLT01000012">
    <property type="protein sequence ID" value="GAL87358.1"/>
    <property type="molecule type" value="Genomic_DNA"/>
</dbReference>
<organism evidence="3 4">
    <name type="scientific">Sporocytophaga myxococcoides</name>
    <dbReference type="NCBI Taxonomy" id="153721"/>
    <lineage>
        <taxon>Bacteria</taxon>
        <taxon>Pseudomonadati</taxon>
        <taxon>Bacteroidota</taxon>
        <taxon>Cytophagia</taxon>
        <taxon>Cytophagales</taxon>
        <taxon>Cytophagaceae</taxon>
        <taxon>Sporocytophaga</taxon>
    </lineage>
</organism>
<accession>A0A098LMN9</accession>
<dbReference type="InterPro" id="IPR052918">
    <property type="entry name" value="Motility_Chemotaxis_Reg"/>
</dbReference>
<dbReference type="SUPFAM" id="SSF101898">
    <property type="entry name" value="NHL repeat"/>
    <property type="match status" value="2"/>
</dbReference>
<dbReference type="Pfam" id="PF18962">
    <property type="entry name" value="Por_Secre_tail"/>
    <property type="match status" value="1"/>
</dbReference>
<evidence type="ECO:0000259" key="2">
    <source>
        <dbReference type="Pfam" id="PF18962"/>
    </source>
</evidence>
<dbReference type="eggNOG" id="COG4935">
    <property type="taxonomic scope" value="Bacteria"/>
</dbReference>
<reference evidence="3 4" key="1">
    <citation type="submission" date="2014-09" db="EMBL/GenBank/DDBJ databases">
        <title>Sporocytophaga myxococcoides PG-01 genome sequencing.</title>
        <authorList>
            <person name="Liu L."/>
            <person name="Gao P.J."/>
            <person name="Chen G.J."/>
            <person name="Wang L.S."/>
        </authorList>
    </citation>
    <scope>NUCLEOTIDE SEQUENCE [LARGE SCALE GENOMIC DNA]</scope>
    <source>
        <strain evidence="3 4">PG-01</strain>
    </source>
</reference>
<comment type="caution">
    <text evidence="3">The sequence shown here is derived from an EMBL/GenBank/DDBJ whole genome shotgun (WGS) entry which is preliminary data.</text>
</comment>
<sequence>MKNFFLFLTCFTLSTSLFSQNWQWAHNPGGTSFDQGEAVYVDGAGNSYVTGGIIGPAEFAPYSISPTGGGLDAFICKYDPTGKVVWVKSDLSLSGGDAGTDVKVDNDGNIYVAGYGYGIIFLNKYKPDGTSIWKVTKNITTTSKYYLDIDDLGNVYLTGDFSGTIDFGSGPIKSYGGIDFFIAKFDPSGVNKWVRSGGGISTDGSRGIYTDRNGNSTIVGSFSTNISIGTYSYTNGGAFLARYNSDGELIWVNRMTTSGVNPFDLDIDNDGSIYITGRLRSNKPVIFGALSPVVPVSGNFDYYNVFIAKYSSSGSAIWVKQAGSPGWWSEGKKVRVNKTKNTIVLFGHFSKSLDFDNNQVLSGANYDDLFLVEFDNAGTLLSKTSMGGPDYEIASGLDIDNTGNIFISGTLDYTSGGQGNLNTKFGNTILTKNSQNDDIFIAKYGPDIQIHTGNPELNFFCSGQTFNLPFTKQGKFNNGNSFQVQLSDSSGSFLSPTIVGSIADTLAGSISVTIPTEIKAGYQYRLRIVSTTPSITGSDNGINLLINYIKAWNSGAVCVNTPAQLFASPAPNAVYHWSGPNLFSSDIQNPVIPTPVKGNYFLTTKVDGCNDINSFVPITVTPIPVAEITSNNSPFMCIPGPNFEMQANEIAGATYTWTGPYNFSASGRVIARHSTFTEYAGTYTVTVSVNGCKASASANVSYSYNPDPEIVREGNYLMCILYTNGSFQWHRDGVPINGATSNTYFATSNGNYTVSLINTQGCYGMSAPFYFEASSAPEWEWVKQGYGASGSGTTVEDVFNSVTVDSLGYIYAGGCHGLSINYDYLYSPGSSRRTGIIVKYDDQGQALSLIRMTGAYNNVLGVKVDNKNDLIVLGSFTSNTTLDTINLTSNTTEIFIAKYNSAGKIQWAKKLGSNNNSSIKIGKNGSIYFSGNFTSSVNVDGKIVNIGPAIIKLNPNGSLNWVSQPTTGTYSLFKFTLTQNENIWLVGNNSGAVQFNNFTLSNTGNFLANLDSTGTILSIFNIGTGGGINDINLDSQDNVYLIGNINNSIKFGTTAITGYGVFLSKFNASGNLLWAKKIFSADNDVSGRLLINNDNIYIIGGLSGTIGSFKIPWQRKDKDLYVSQMNVDGDFVWIKTCGGKGLDRATDATFDRFGNLYTVGLFNESFNFSYNKDNVISYGGSDPFITKINNVFQQRIITESLPSPICAGSTLDLHILSQYLDPAKRYTAQLSDNQGNFARPIEIGTMSNTSDNKISISFPDSLNTNGARKIRIGSDDLSLTSSTETDVIIKKPMLTMLPFTGEYCQGSLIKVTYTTECLLDSKNTFTAELSDKNGDFSDPLIIGNLKSVYTGNIMATIPHDCIIGTAYRIRVKASNPDIKSPDNNSDLSINLTPDLTVIQPDTICTGNEIDLTNYYSDIKSTNGNVTFWKDINTLIKSNRTVLENGTYYVLKTTDKGCSDKKSINVGFHPKPLIYSTDVKVCEGQLANITKSLTDINNTPGSISYWLDKETSVLLDKPEAAPAPGVYYIKKASKENCKDITSINVISHLYPDLKTTDQLICGGTKASLRNAYIDLNNTEGGASYWKDAAGTIQVIGYDAIKEPGTYYIRKTTTTSLCSSTAPVQVKFYQTPNLETFDIEICSGVSTDLTAAYIDRNDIEGNVTYWKDINASVTLNDPEFITKEGIYYIKKTDTSGVCSDIKAIEVNMVVCTDVKDKKTISKVNLYPVPSSGTVNIEFHEGLIKKDINLKLLNSVGETLINYILPTAQGTHVLDLKNINAGTYMLHISGDDYYNVSEIILLK</sequence>
<dbReference type="PANTHER" id="PTHR35580">
    <property type="entry name" value="CELL SURFACE GLYCOPROTEIN (S-LAYER PROTEIN)-LIKE PROTEIN"/>
    <property type="match status" value="1"/>
</dbReference>
<keyword evidence="1" id="KW-0732">Signal</keyword>
<feature type="domain" description="Secretion system C-terminal sorting" evidence="2">
    <location>
        <begin position="1723"/>
        <end position="1797"/>
    </location>
</feature>
<keyword evidence="4" id="KW-1185">Reference proteome</keyword>
<dbReference type="Gene3D" id="2.60.40.10">
    <property type="entry name" value="Immunoglobulins"/>
    <property type="match status" value="1"/>
</dbReference>
<feature type="signal peptide" evidence="1">
    <location>
        <begin position="1"/>
        <end position="19"/>
    </location>
</feature>
<dbReference type="eggNOG" id="COG4386">
    <property type="taxonomic scope" value="Bacteria"/>
</dbReference>
<dbReference type="InterPro" id="IPR026444">
    <property type="entry name" value="Secre_tail"/>
</dbReference>
<dbReference type="STRING" id="153721.MYP_4588"/>
<evidence type="ECO:0000256" key="1">
    <source>
        <dbReference type="SAM" id="SignalP"/>
    </source>
</evidence>
<dbReference type="eggNOG" id="COG3420">
    <property type="taxonomic scope" value="Bacteria"/>
</dbReference>
<proteinExistence type="predicted"/>
<feature type="chain" id="PRO_5001937279" evidence="1">
    <location>
        <begin position="20"/>
        <end position="1800"/>
    </location>
</feature>
<evidence type="ECO:0000313" key="4">
    <source>
        <dbReference type="Proteomes" id="UP000030185"/>
    </source>
</evidence>